<keyword evidence="1" id="KW-1133">Transmembrane helix</keyword>
<feature type="transmembrane region" description="Helical" evidence="1">
    <location>
        <begin position="81"/>
        <end position="101"/>
    </location>
</feature>
<evidence type="ECO:0000256" key="1">
    <source>
        <dbReference type="SAM" id="Phobius"/>
    </source>
</evidence>
<dbReference type="Proteomes" id="UP000505355">
    <property type="component" value="Chromosome"/>
</dbReference>
<organism evidence="2 3">
    <name type="scientific">Mucilaginibacter mali</name>
    <dbReference type="NCBI Taxonomy" id="2740462"/>
    <lineage>
        <taxon>Bacteria</taxon>
        <taxon>Pseudomonadati</taxon>
        <taxon>Bacteroidota</taxon>
        <taxon>Sphingobacteriia</taxon>
        <taxon>Sphingobacteriales</taxon>
        <taxon>Sphingobacteriaceae</taxon>
        <taxon>Mucilaginibacter</taxon>
    </lineage>
</organism>
<feature type="transmembrane region" description="Helical" evidence="1">
    <location>
        <begin position="46"/>
        <end position="69"/>
    </location>
</feature>
<gene>
    <name evidence="2" type="ORF">HQ865_13035</name>
</gene>
<accession>A0A7D4QJ19</accession>
<dbReference type="KEGG" id="mmab:HQ865_13035"/>
<name>A0A7D4QJ19_9SPHI</name>
<keyword evidence="1" id="KW-0812">Transmembrane</keyword>
<evidence type="ECO:0000313" key="3">
    <source>
        <dbReference type="Proteomes" id="UP000505355"/>
    </source>
</evidence>
<sequence>MVAHIQLLVLLAGLGQIVLALVSPVIPHILNWQSELRKVQPLIKQIFWVYACYILVINLCFGLVSAFCYTDLTNASTLARLLTGFIAAYWISRLSIQFFYFDRSNFPAGIWHRIGEVVLVSLFVFLTTVYCLAFYVNLTA</sequence>
<feature type="transmembrane region" description="Helical" evidence="1">
    <location>
        <begin position="7"/>
        <end position="26"/>
    </location>
</feature>
<feature type="transmembrane region" description="Helical" evidence="1">
    <location>
        <begin position="117"/>
        <end position="138"/>
    </location>
</feature>
<evidence type="ECO:0000313" key="2">
    <source>
        <dbReference type="EMBL" id="QKJ33152.1"/>
    </source>
</evidence>
<keyword evidence="3" id="KW-1185">Reference proteome</keyword>
<dbReference type="EMBL" id="CP054139">
    <property type="protein sequence ID" value="QKJ33152.1"/>
    <property type="molecule type" value="Genomic_DNA"/>
</dbReference>
<dbReference type="AlphaFoldDB" id="A0A7D4QJ19"/>
<protein>
    <submittedName>
        <fullName evidence="2">Uncharacterized protein</fullName>
    </submittedName>
</protein>
<reference evidence="2 3" key="1">
    <citation type="submission" date="2020-05" db="EMBL/GenBank/DDBJ databases">
        <title>Mucilaginibacter mali sp. nov.</title>
        <authorList>
            <person name="Kim H.S."/>
            <person name="Lee K.C."/>
            <person name="Suh M.K."/>
            <person name="Kim J.-S."/>
            <person name="Han K.-I."/>
            <person name="Eom M.K."/>
            <person name="Shin Y.K."/>
            <person name="Lee J.-S."/>
        </authorList>
    </citation>
    <scope>NUCLEOTIDE SEQUENCE [LARGE SCALE GENOMIC DNA]</scope>
    <source>
        <strain evidence="2 3">G2-14</strain>
    </source>
</reference>
<keyword evidence="1" id="KW-0472">Membrane</keyword>
<proteinExistence type="predicted"/>